<dbReference type="PANTHER" id="PTHR38834">
    <property type="entry name" value="PERIPLASMIC SUBSTRATE BINDING PROTEIN FAMILY 3"/>
    <property type="match status" value="1"/>
</dbReference>
<sequence>MTLRLEAVAVACLILFAAPAFTLPAAAQAETAFPDLTFLTEEWKPYHYLEDGVVKGQTIDLLVGILRKVGSTQGRDDVVVLPWARAYRQAQQEPNTVLFSTSRTPEREKLFKWAGPILKFESYFIGKKEKNFNIQKSEDLHQYKVGVVIDSASAIFAKRHGIPEANTTFNSEGILNIRMLDAGRIDFIPIQWANFERLATRAGVDPSDYEPVFLADTVQLNFAFNLDTPDWVVERFQAAFEELLASKAEADSSDKTGSEVN</sequence>
<dbReference type="SUPFAM" id="SSF53850">
    <property type="entry name" value="Periplasmic binding protein-like II"/>
    <property type="match status" value="1"/>
</dbReference>
<dbReference type="PANTHER" id="PTHR38834:SF3">
    <property type="entry name" value="SOLUTE-BINDING PROTEIN FAMILY 3_N-TERMINAL DOMAIN-CONTAINING PROTEIN"/>
    <property type="match status" value="1"/>
</dbReference>
<gene>
    <name evidence="2" type="ORF">M0H32_18390</name>
</gene>
<dbReference type="EMBL" id="JALNMJ010000013">
    <property type="protein sequence ID" value="MCK7614144.1"/>
    <property type="molecule type" value="Genomic_DNA"/>
</dbReference>
<evidence type="ECO:0000313" key="3">
    <source>
        <dbReference type="Proteomes" id="UP001431221"/>
    </source>
</evidence>
<evidence type="ECO:0000313" key="2">
    <source>
        <dbReference type="EMBL" id="MCK7614144.1"/>
    </source>
</evidence>
<comment type="caution">
    <text evidence="2">The sequence shown here is derived from an EMBL/GenBank/DDBJ whole genome shotgun (WGS) entry which is preliminary data.</text>
</comment>
<keyword evidence="1" id="KW-0732">Signal</keyword>
<reference evidence="2" key="1">
    <citation type="submission" date="2022-04" db="EMBL/GenBank/DDBJ databases">
        <title>Roseibium sp. CAU 1639 isolated from mud.</title>
        <authorList>
            <person name="Kim W."/>
        </authorList>
    </citation>
    <scope>NUCLEOTIDE SEQUENCE</scope>
    <source>
        <strain evidence="2">CAU 1639</strain>
    </source>
</reference>
<dbReference type="RefSeq" id="WP_248156566.1">
    <property type="nucleotide sequence ID" value="NZ_JALNMJ010000013.1"/>
</dbReference>
<keyword evidence="3" id="KW-1185">Reference proteome</keyword>
<name>A0ABT0GXI1_9HYPH</name>
<dbReference type="Proteomes" id="UP001431221">
    <property type="component" value="Unassembled WGS sequence"/>
</dbReference>
<evidence type="ECO:0000256" key="1">
    <source>
        <dbReference type="SAM" id="SignalP"/>
    </source>
</evidence>
<protein>
    <submittedName>
        <fullName evidence="2">ABC transporter substrate-binding protein</fullName>
    </submittedName>
</protein>
<feature type="signal peptide" evidence="1">
    <location>
        <begin position="1"/>
        <end position="22"/>
    </location>
</feature>
<feature type="chain" id="PRO_5046152588" evidence="1">
    <location>
        <begin position="23"/>
        <end position="261"/>
    </location>
</feature>
<accession>A0ABT0GXI1</accession>
<proteinExistence type="predicted"/>
<organism evidence="2 3">
    <name type="scientific">Roseibium sediminicola</name>
    <dbReference type="NCBI Taxonomy" id="2933272"/>
    <lineage>
        <taxon>Bacteria</taxon>
        <taxon>Pseudomonadati</taxon>
        <taxon>Pseudomonadota</taxon>
        <taxon>Alphaproteobacteria</taxon>
        <taxon>Hyphomicrobiales</taxon>
        <taxon>Stappiaceae</taxon>
        <taxon>Roseibium</taxon>
    </lineage>
</organism>
<dbReference type="Gene3D" id="3.40.190.10">
    <property type="entry name" value="Periplasmic binding protein-like II"/>
    <property type="match status" value="2"/>
</dbReference>